<reference evidence="12 13" key="1">
    <citation type="journal article" date="2011" name="Proc. Natl. Acad. Sci. U.S.A.">
        <title>Comparative genomics of xylose-fermenting fungi for enhanced biofuel production.</title>
        <authorList>
            <person name="Wohlbach D.J."/>
            <person name="Kuo A."/>
            <person name="Sato T.K."/>
            <person name="Potts K.M."/>
            <person name="Salamov A.A."/>
            <person name="LaButti K.M."/>
            <person name="Sun H."/>
            <person name="Clum A."/>
            <person name="Pangilinan J.L."/>
            <person name="Lindquist E.A."/>
            <person name="Lucas S."/>
            <person name="Lapidus A."/>
            <person name="Jin M."/>
            <person name="Gunawan C."/>
            <person name="Balan V."/>
            <person name="Dale B.E."/>
            <person name="Jeffries T.W."/>
            <person name="Zinkel R."/>
            <person name="Barry K.W."/>
            <person name="Grigoriev I.V."/>
            <person name="Gasch A.P."/>
        </authorList>
    </citation>
    <scope>NUCLEOTIDE SEQUENCE [LARGE SCALE GENOMIC DNA]</scope>
    <source>
        <strain evidence="13">ATCC 10573 / BCRC 21748 / CBS 615 / JCM 9827 / NBRC 10315 / NRRL Y-1498 / VKM Y-70</strain>
    </source>
</reference>
<dbReference type="GeneID" id="18250468"/>
<dbReference type="PROSITE" id="PS00216">
    <property type="entry name" value="SUGAR_TRANSPORT_1"/>
    <property type="match status" value="1"/>
</dbReference>
<protein>
    <recommendedName>
        <fullName evidence="8">Quinate transporter</fullName>
    </recommendedName>
</protein>
<feature type="transmembrane region" description="Helical" evidence="10">
    <location>
        <begin position="105"/>
        <end position="122"/>
    </location>
</feature>
<dbReference type="HOGENOM" id="CLU_001265_30_12_1"/>
<dbReference type="Gene3D" id="1.20.1250.20">
    <property type="entry name" value="MFS general substrate transporter like domains"/>
    <property type="match status" value="1"/>
</dbReference>
<dbReference type="PROSITE" id="PS00217">
    <property type="entry name" value="SUGAR_TRANSPORT_2"/>
    <property type="match status" value="1"/>
</dbReference>
<evidence type="ECO:0000256" key="4">
    <source>
        <dbReference type="ARBA" id="ARBA00022692"/>
    </source>
</evidence>
<name>G3BB48_CANTC</name>
<dbReference type="FunFam" id="1.20.1250.20:FF:000026">
    <property type="entry name" value="MFS quinate transporter QutD"/>
    <property type="match status" value="1"/>
</dbReference>
<feature type="transmembrane region" description="Helical" evidence="10">
    <location>
        <begin position="442"/>
        <end position="461"/>
    </location>
</feature>
<accession>G3BB48</accession>
<keyword evidence="13" id="KW-1185">Reference proteome</keyword>
<evidence type="ECO:0000313" key="12">
    <source>
        <dbReference type="EMBL" id="EGV62138.1"/>
    </source>
</evidence>
<dbReference type="InterPro" id="IPR005829">
    <property type="entry name" value="Sugar_transporter_CS"/>
</dbReference>
<keyword evidence="5" id="KW-0672">Quinate metabolism</keyword>
<gene>
    <name evidence="12" type="ORF">CANTEDRAFT_95030</name>
</gene>
<dbReference type="NCBIfam" id="TIGR00879">
    <property type="entry name" value="SP"/>
    <property type="match status" value="1"/>
</dbReference>
<dbReference type="PANTHER" id="PTHR48022">
    <property type="entry name" value="PLASTIDIC GLUCOSE TRANSPORTER 4"/>
    <property type="match status" value="1"/>
</dbReference>
<feature type="transmembrane region" description="Helical" evidence="10">
    <location>
        <begin position="162"/>
        <end position="185"/>
    </location>
</feature>
<dbReference type="Pfam" id="PF00083">
    <property type="entry name" value="Sugar_tr"/>
    <property type="match status" value="1"/>
</dbReference>
<evidence type="ECO:0000256" key="2">
    <source>
        <dbReference type="ARBA" id="ARBA00010992"/>
    </source>
</evidence>
<dbReference type="RefSeq" id="XP_006688308.1">
    <property type="nucleotide sequence ID" value="XM_006688245.1"/>
</dbReference>
<organism evidence="13">
    <name type="scientific">Candida tenuis (strain ATCC 10573 / BCRC 21748 / CBS 615 / JCM 9827 / NBRC 10315 / NRRL Y-1498 / VKM Y-70)</name>
    <name type="common">Yeast</name>
    <name type="synonym">Yamadazyma tenuis</name>
    <dbReference type="NCBI Taxonomy" id="590646"/>
    <lineage>
        <taxon>Eukaryota</taxon>
        <taxon>Fungi</taxon>
        <taxon>Dikarya</taxon>
        <taxon>Ascomycota</taxon>
        <taxon>Saccharomycotina</taxon>
        <taxon>Pichiomycetes</taxon>
        <taxon>Debaryomycetaceae</taxon>
        <taxon>Yamadazyma</taxon>
    </lineage>
</organism>
<evidence type="ECO:0000256" key="8">
    <source>
        <dbReference type="ARBA" id="ARBA00043213"/>
    </source>
</evidence>
<dbReference type="InterPro" id="IPR036259">
    <property type="entry name" value="MFS_trans_sf"/>
</dbReference>
<dbReference type="GO" id="GO:0016020">
    <property type="term" value="C:membrane"/>
    <property type="evidence" value="ECO:0007669"/>
    <property type="project" value="UniProtKB-SubCell"/>
</dbReference>
<keyword evidence="6 10" id="KW-1133">Transmembrane helix</keyword>
<comment type="subcellular location">
    <subcellularLocation>
        <location evidence="1">Membrane</location>
        <topology evidence="1">Multi-pass membrane protein</topology>
    </subcellularLocation>
</comment>
<feature type="transmembrane region" description="Helical" evidence="10">
    <location>
        <begin position="197"/>
        <end position="217"/>
    </location>
</feature>
<dbReference type="eggNOG" id="KOG0254">
    <property type="taxonomic scope" value="Eukaryota"/>
</dbReference>
<feature type="domain" description="Major facilitator superfamily (MFS) profile" evidence="11">
    <location>
        <begin position="29"/>
        <end position="496"/>
    </location>
</feature>
<dbReference type="InterPro" id="IPR050360">
    <property type="entry name" value="MFS_Sugar_Transporters"/>
</dbReference>
<dbReference type="SUPFAM" id="SSF103473">
    <property type="entry name" value="MFS general substrate transporter"/>
    <property type="match status" value="1"/>
</dbReference>
<feature type="transmembrane region" description="Helical" evidence="10">
    <location>
        <begin position="473"/>
        <end position="492"/>
    </location>
</feature>
<dbReference type="Proteomes" id="UP000000707">
    <property type="component" value="Unassembled WGS sequence"/>
</dbReference>
<feature type="transmembrane region" description="Helical" evidence="10">
    <location>
        <begin position="369"/>
        <end position="387"/>
    </location>
</feature>
<feature type="transmembrane region" description="Helical" evidence="10">
    <location>
        <begin position="71"/>
        <end position="93"/>
    </location>
</feature>
<evidence type="ECO:0000256" key="6">
    <source>
        <dbReference type="ARBA" id="ARBA00022989"/>
    </source>
</evidence>
<dbReference type="PANTHER" id="PTHR48022:SF34">
    <property type="entry name" value="MAJOR FACILITATOR SUPERFAMILY (MFS) PROFILE DOMAIN-CONTAINING PROTEIN-RELATED"/>
    <property type="match status" value="1"/>
</dbReference>
<dbReference type="AlphaFoldDB" id="G3BB48"/>
<evidence type="ECO:0000256" key="7">
    <source>
        <dbReference type="ARBA" id="ARBA00023136"/>
    </source>
</evidence>
<feature type="transmembrane region" description="Helical" evidence="10">
    <location>
        <begin position="340"/>
        <end position="362"/>
    </location>
</feature>
<keyword evidence="7 10" id="KW-0472">Membrane</keyword>
<dbReference type="InterPro" id="IPR020846">
    <property type="entry name" value="MFS_dom"/>
</dbReference>
<proteinExistence type="inferred from homology"/>
<dbReference type="KEGG" id="cten:18250468"/>
<feature type="transmembrane region" description="Helical" evidence="10">
    <location>
        <begin position="407"/>
        <end position="430"/>
    </location>
</feature>
<feature type="transmembrane region" description="Helical" evidence="10">
    <location>
        <begin position="128"/>
        <end position="150"/>
    </location>
</feature>
<evidence type="ECO:0000256" key="9">
    <source>
        <dbReference type="RuleBase" id="RU003346"/>
    </source>
</evidence>
<dbReference type="GO" id="GO:0005351">
    <property type="term" value="F:carbohydrate:proton symporter activity"/>
    <property type="evidence" value="ECO:0007669"/>
    <property type="project" value="TreeGrafter"/>
</dbReference>
<sequence>MWLLSKFAHKDDSAHPAPIETYNSRLLLLALAASTGSAMYGYDTGFIGGAISLPSFTARYGLDSVTGTQLAALKANIVSTFQAGCFFGAIIAYSVNEKFGRRKTMLAFAIVFVIGVTFQIASSGKIGLIYAGRAITGLSVGTMSMIVPVYNAEWSPPAVRGLTVGLYECVYQTSSLLAFWVNYAVKIHQPDTSERQWQIPFALQYIFGGAVILCMWFQPESYRWLIKAGRVDDARDALVRIRKLPAEHPYINYEIQSVLIQLNEEAQIAKKDVLRETGNFIQRNEIYIKLKEVTKSGMRYRLFVGVSVMVWQNLSGINALNYYSPTIFKSIGVSGNNVDLLATGIFGVAKTVTNIIAVLFMVDYFGRRGPLLFGSSLTFVFMMYLGIYSQLSGSFDHVVEKDGGSRAALACVYMFAVFYAFSWNCMPFIVCSEIFPMAIRNFCMTICVMAQWLMQFVIVYSNPYMMTNIKYGSFYFFGACLLLSVPFVYFIIPETRGISLENMDVLFSIRGTALKKRKKADEIIAMRKQEVIMDESGKVAVAEVEDVDGGSIEKVPTSSTRSIQEV</sequence>
<evidence type="ECO:0000256" key="10">
    <source>
        <dbReference type="SAM" id="Phobius"/>
    </source>
</evidence>
<evidence type="ECO:0000259" key="11">
    <source>
        <dbReference type="PROSITE" id="PS50850"/>
    </source>
</evidence>
<keyword evidence="4 10" id="KW-0812">Transmembrane</keyword>
<comment type="similarity">
    <text evidence="2 9">Belongs to the major facilitator superfamily. Sugar transporter (TC 2.A.1.1) family.</text>
</comment>
<dbReference type="InterPro" id="IPR003663">
    <property type="entry name" value="Sugar/inositol_transpt"/>
</dbReference>
<dbReference type="OrthoDB" id="508119at2759"/>
<evidence type="ECO:0000256" key="5">
    <source>
        <dbReference type="ARBA" id="ARBA00022911"/>
    </source>
</evidence>
<evidence type="ECO:0000313" key="13">
    <source>
        <dbReference type="Proteomes" id="UP000000707"/>
    </source>
</evidence>
<dbReference type="PROSITE" id="PS50850">
    <property type="entry name" value="MFS"/>
    <property type="match status" value="1"/>
</dbReference>
<feature type="transmembrane region" description="Helical" evidence="10">
    <location>
        <begin position="26"/>
        <end position="51"/>
    </location>
</feature>
<dbReference type="PRINTS" id="PR00171">
    <property type="entry name" value="SUGRTRNSPORT"/>
</dbReference>
<keyword evidence="3 9" id="KW-0813">Transport</keyword>
<dbReference type="InterPro" id="IPR005828">
    <property type="entry name" value="MFS_sugar_transport-like"/>
</dbReference>
<feature type="transmembrane region" description="Helical" evidence="10">
    <location>
        <begin position="300"/>
        <end position="320"/>
    </location>
</feature>
<evidence type="ECO:0000256" key="3">
    <source>
        <dbReference type="ARBA" id="ARBA00022448"/>
    </source>
</evidence>
<dbReference type="EMBL" id="GL996527">
    <property type="protein sequence ID" value="EGV62138.1"/>
    <property type="molecule type" value="Genomic_DNA"/>
</dbReference>
<evidence type="ECO:0000256" key="1">
    <source>
        <dbReference type="ARBA" id="ARBA00004141"/>
    </source>
</evidence>